<sequence>MHKPIEEKSIVNNREFLDINEEKESNGIEDLVLIVDHNKADESSIINCKKKDDSQDKLPPWKREPILLDNSILKRAKNFLSLCETVGNETVTQNYNEDKQVIMNVHMGVFDVNGKLPENSSLSNKDILEVPDLDFGNIQNNEFCQIEQEDDNESDYYEDDITELSFNYDPNSNNSLDEQKAIHNMLTRKKSGNKSCKNNKNLVQVISSQDNDEG</sequence>
<reference evidence="1 2" key="1">
    <citation type="submission" date="2016-10" db="EMBL/GenBank/DDBJ databases">
        <title>Reductive evolution of mitochondrial metabolism and differential evolution of invasion-related proteins in Cryptosporidium.</title>
        <authorList>
            <person name="Liu S."/>
            <person name="Roellig D.M."/>
            <person name="Guo Y."/>
            <person name="Li N."/>
            <person name="Frace M.A."/>
            <person name="Tang K."/>
            <person name="Zhang L."/>
            <person name="Feng Y."/>
            <person name="Xiao L."/>
        </authorList>
    </citation>
    <scope>NUCLEOTIDE SEQUENCE [LARGE SCALE GENOMIC DNA]</scope>
    <source>
        <strain evidence="1">39726</strain>
    </source>
</reference>
<dbReference type="RefSeq" id="XP_028873904.1">
    <property type="nucleotide sequence ID" value="XM_029017415.1"/>
</dbReference>
<gene>
    <name evidence="1" type="ORF">cubi_00401</name>
</gene>
<dbReference type="EMBL" id="LRBP01000022">
    <property type="protein sequence ID" value="OII72406.1"/>
    <property type="molecule type" value="Genomic_DNA"/>
</dbReference>
<organism evidence="1 2">
    <name type="scientific">Cryptosporidium ubiquitum</name>
    <dbReference type="NCBI Taxonomy" id="857276"/>
    <lineage>
        <taxon>Eukaryota</taxon>
        <taxon>Sar</taxon>
        <taxon>Alveolata</taxon>
        <taxon>Apicomplexa</taxon>
        <taxon>Conoidasida</taxon>
        <taxon>Coccidia</taxon>
        <taxon>Eucoccidiorida</taxon>
        <taxon>Eimeriorina</taxon>
        <taxon>Cryptosporidiidae</taxon>
        <taxon>Cryptosporidium</taxon>
    </lineage>
</organism>
<dbReference type="AlphaFoldDB" id="A0A1J4MDV7"/>
<dbReference type="OrthoDB" id="340835at2759"/>
<evidence type="ECO:0000313" key="2">
    <source>
        <dbReference type="Proteomes" id="UP000186176"/>
    </source>
</evidence>
<dbReference type="Proteomes" id="UP000186176">
    <property type="component" value="Unassembled WGS sequence"/>
</dbReference>
<keyword evidence="2" id="KW-1185">Reference proteome</keyword>
<proteinExistence type="predicted"/>
<dbReference type="GeneID" id="39977194"/>
<name>A0A1J4MDV7_9CRYT</name>
<comment type="caution">
    <text evidence="1">The sequence shown here is derived from an EMBL/GenBank/DDBJ whole genome shotgun (WGS) entry which is preliminary data.</text>
</comment>
<evidence type="ECO:0000313" key="1">
    <source>
        <dbReference type="EMBL" id="OII72406.1"/>
    </source>
</evidence>
<dbReference type="VEuPathDB" id="CryptoDB:cubi_00401"/>
<protein>
    <submittedName>
        <fullName evidence="1">Uncharacterized protein</fullName>
    </submittedName>
</protein>
<accession>A0A1J4MDV7</accession>